<dbReference type="EMBL" id="JAKOGI010001019">
    <property type="protein sequence ID" value="KAJ8428350.1"/>
    <property type="molecule type" value="Genomic_DNA"/>
</dbReference>
<gene>
    <name evidence="2" type="ORF">Cgig2_002763</name>
</gene>
<sequence length="183" mass="20753">MGIITNSGTTSSRSGQLQQLRRSGVGQSAHNQPPSKLQIRISNEQSQLQKGTNKHSKKPDKQNNRKEKQRSMFFHNKHWIPGVVEQKNKDKKKFLGKHGKGKTIGRIDLQTITRGAKPAYKRNWQAWAEKTMYAPSLLHQLMALRQPLSHHCPNLAFKIDNMVEDAISMHGLVGAYKKLQLAV</sequence>
<keyword evidence="3" id="KW-1185">Reference proteome</keyword>
<dbReference type="Proteomes" id="UP001153076">
    <property type="component" value="Unassembled WGS sequence"/>
</dbReference>
<organism evidence="2 3">
    <name type="scientific">Carnegiea gigantea</name>
    <dbReference type="NCBI Taxonomy" id="171969"/>
    <lineage>
        <taxon>Eukaryota</taxon>
        <taxon>Viridiplantae</taxon>
        <taxon>Streptophyta</taxon>
        <taxon>Embryophyta</taxon>
        <taxon>Tracheophyta</taxon>
        <taxon>Spermatophyta</taxon>
        <taxon>Magnoliopsida</taxon>
        <taxon>eudicotyledons</taxon>
        <taxon>Gunneridae</taxon>
        <taxon>Pentapetalae</taxon>
        <taxon>Caryophyllales</taxon>
        <taxon>Cactineae</taxon>
        <taxon>Cactaceae</taxon>
        <taxon>Cactoideae</taxon>
        <taxon>Echinocereeae</taxon>
        <taxon>Carnegiea</taxon>
    </lineage>
</organism>
<feature type="compositionally biased region" description="Polar residues" evidence="1">
    <location>
        <begin position="1"/>
        <end position="51"/>
    </location>
</feature>
<protein>
    <submittedName>
        <fullName evidence="2">Uncharacterized protein</fullName>
    </submittedName>
</protein>
<feature type="compositionally biased region" description="Basic and acidic residues" evidence="1">
    <location>
        <begin position="59"/>
        <end position="70"/>
    </location>
</feature>
<accession>A0A9Q1GXE2</accession>
<name>A0A9Q1GXE2_9CARY</name>
<dbReference type="AlphaFoldDB" id="A0A9Q1GXE2"/>
<evidence type="ECO:0000313" key="3">
    <source>
        <dbReference type="Proteomes" id="UP001153076"/>
    </source>
</evidence>
<reference evidence="2" key="1">
    <citation type="submission" date="2022-04" db="EMBL/GenBank/DDBJ databases">
        <title>Carnegiea gigantea Genome sequencing and assembly v2.</title>
        <authorList>
            <person name="Copetti D."/>
            <person name="Sanderson M.J."/>
            <person name="Burquez A."/>
            <person name="Wojciechowski M.F."/>
        </authorList>
    </citation>
    <scope>NUCLEOTIDE SEQUENCE</scope>
    <source>
        <strain evidence="2">SGP5-SGP5p</strain>
        <tissue evidence="2">Aerial part</tissue>
    </source>
</reference>
<proteinExistence type="predicted"/>
<comment type="caution">
    <text evidence="2">The sequence shown here is derived from an EMBL/GenBank/DDBJ whole genome shotgun (WGS) entry which is preliminary data.</text>
</comment>
<evidence type="ECO:0000313" key="2">
    <source>
        <dbReference type="EMBL" id="KAJ8428350.1"/>
    </source>
</evidence>
<feature type="region of interest" description="Disordered" evidence="1">
    <location>
        <begin position="1"/>
        <end position="73"/>
    </location>
</feature>
<evidence type="ECO:0000256" key="1">
    <source>
        <dbReference type="SAM" id="MobiDB-lite"/>
    </source>
</evidence>